<keyword evidence="2 8" id="KW-0548">Nucleotidyltransferase</keyword>
<dbReference type="PANTHER" id="PTHR47320">
    <property type="entry name" value="BIFUNCTIONAL URIDYLYLTRANSFERASE/URIDYLYL-REMOVING ENZYME"/>
    <property type="match status" value="1"/>
</dbReference>
<dbReference type="InterPro" id="IPR013546">
    <property type="entry name" value="PII_UdlTrfase/GS_AdlTrfase"/>
</dbReference>
<sequence length="640" mass="68144">MSDQPSQHGSPEVPHPAGVRDLRSEMIDLAMSLSGPAGPATAPARGTAATEAMTAALRPVPAEQGRARRAALVELTSTRLAELWDTATAEIDTAGIALAAVGSLGRGDLGPVSDLDLVLVHDGRSHSAQTVQELAEALWYPIWDASLELDHSVRTLAQCRQIASKDLPAAMGMLDVRPIAGDSVVAHRASSAVLEDWRAAARRRLPELVASTKTRATRHGELAYLIEPDLKEARGGIRDAVILTALAATWLTDRPHGAVDRAYSHLLDARDALQLTTRRHTNRLGLADLDEVAVLCGYSDPDDFLASLADAGREISYGLDTTLRRARQALQRPLVSRPFLIRGRRAAPRLRSVGDGLVEHDGELVLAVDAAPAADPLLALRAAATAARTGLALSPVSASSLAQCPPLPRPWPRQARASLLTLLGSGAAQVPVWEALDRAGVVTSWIPEWVGVRNRPQRAAVHRHTVDRHLIEVAARARGWRKTVALPEVLLLSALLHDIGKRAGAQDHSVTGARLIPDVVGRMGFDDAVVADVQRMVAHHLTLSRLAVSSDPDDPATLDELLEAVDHRSDLLEVLRALTEADSSSLGPNGWTTWRARLVDDLYRRAAVALGVPDGGAQTGDRPAGTGSPGAAAQEDHPVV</sequence>
<dbReference type="Pfam" id="PF08335">
    <property type="entry name" value="GlnD_UR_UTase"/>
    <property type="match status" value="1"/>
</dbReference>
<feature type="domain" description="HD" evidence="7">
    <location>
        <begin position="466"/>
        <end position="568"/>
    </location>
</feature>
<dbReference type="InterPro" id="IPR002934">
    <property type="entry name" value="Polymerase_NTP_transf_dom"/>
</dbReference>
<dbReference type="SUPFAM" id="SSF81593">
    <property type="entry name" value="Nucleotidyltransferase substrate binding subunit/domain"/>
    <property type="match status" value="1"/>
</dbReference>
<dbReference type="RefSeq" id="WP_179912903.1">
    <property type="nucleotide sequence ID" value="NZ_JACBYE010000011.1"/>
</dbReference>
<dbReference type="PROSITE" id="PS51831">
    <property type="entry name" value="HD"/>
    <property type="match status" value="1"/>
</dbReference>
<dbReference type="SUPFAM" id="SSF109604">
    <property type="entry name" value="HD-domain/PDEase-like"/>
    <property type="match status" value="1"/>
</dbReference>
<keyword evidence="4" id="KW-0460">Magnesium</keyword>
<evidence type="ECO:0000256" key="3">
    <source>
        <dbReference type="ARBA" id="ARBA00022801"/>
    </source>
</evidence>
<evidence type="ECO:0000256" key="5">
    <source>
        <dbReference type="ARBA" id="ARBA00023268"/>
    </source>
</evidence>
<comment type="caution">
    <text evidence="8">The sequence shown here is derived from an EMBL/GenBank/DDBJ whole genome shotgun (WGS) entry which is preliminary data.</text>
</comment>
<dbReference type="Gene3D" id="3.30.460.10">
    <property type="entry name" value="Beta Polymerase, domain 2"/>
    <property type="match status" value="1"/>
</dbReference>
<evidence type="ECO:0000256" key="2">
    <source>
        <dbReference type="ARBA" id="ARBA00022695"/>
    </source>
</evidence>
<evidence type="ECO:0000259" key="7">
    <source>
        <dbReference type="PROSITE" id="PS51831"/>
    </source>
</evidence>
<dbReference type="InterPro" id="IPR010043">
    <property type="entry name" value="UTase/UR"/>
</dbReference>
<dbReference type="AlphaFoldDB" id="A0A853ERG2"/>
<dbReference type="Gene3D" id="1.10.3090.10">
    <property type="entry name" value="cca-adding enzyme, domain 2"/>
    <property type="match status" value="1"/>
</dbReference>
<organism evidence="8 9">
    <name type="scientific">Sanguibacter inulinus</name>
    <dbReference type="NCBI Taxonomy" id="60922"/>
    <lineage>
        <taxon>Bacteria</taxon>
        <taxon>Bacillati</taxon>
        <taxon>Actinomycetota</taxon>
        <taxon>Actinomycetes</taxon>
        <taxon>Micrococcales</taxon>
        <taxon>Sanguibacteraceae</taxon>
        <taxon>Sanguibacter</taxon>
    </lineage>
</organism>
<evidence type="ECO:0000256" key="4">
    <source>
        <dbReference type="ARBA" id="ARBA00022842"/>
    </source>
</evidence>
<dbReference type="EC" id="2.7.7.59" evidence="8"/>
<dbReference type="SMART" id="SM00471">
    <property type="entry name" value="HDc"/>
    <property type="match status" value="1"/>
</dbReference>
<gene>
    <name evidence="8" type="ORF">HZZ10_06545</name>
</gene>
<dbReference type="NCBIfam" id="NF002895">
    <property type="entry name" value="PRK03381.1"/>
    <property type="match status" value="1"/>
</dbReference>
<reference evidence="8 9" key="1">
    <citation type="submission" date="2020-07" db="EMBL/GenBank/DDBJ databases">
        <title>MOT database genomes.</title>
        <authorList>
            <person name="Joseph S."/>
            <person name="Aduse-Opoku J."/>
            <person name="Hashim A."/>
            <person name="Wade W."/>
            <person name="Curtis M."/>
        </authorList>
    </citation>
    <scope>NUCLEOTIDE SEQUENCE [LARGE SCALE GENOMIC DNA]</scope>
    <source>
        <strain evidence="8 9">DSM 100099</strain>
    </source>
</reference>
<dbReference type="Pfam" id="PF01966">
    <property type="entry name" value="HD"/>
    <property type="match status" value="1"/>
</dbReference>
<dbReference type="InterPro" id="IPR003607">
    <property type="entry name" value="HD/PDEase_dom"/>
</dbReference>
<dbReference type="CDD" id="cd05401">
    <property type="entry name" value="NT_GlnE_GlnD_like"/>
    <property type="match status" value="1"/>
</dbReference>
<proteinExistence type="predicted"/>
<dbReference type="Proteomes" id="UP000561011">
    <property type="component" value="Unassembled WGS sequence"/>
</dbReference>
<dbReference type="GO" id="GO:0008773">
    <property type="term" value="F:[protein-PII] uridylyltransferase activity"/>
    <property type="evidence" value="ECO:0007669"/>
    <property type="project" value="UniProtKB-EC"/>
</dbReference>
<keyword evidence="3" id="KW-0378">Hydrolase</keyword>
<dbReference type="Pfam" id="PF01909">
    <property type="entry name" value="NTP_transf_2"/>
    <property type="match status" value="1"/>
</dbReference>
<dbReference type="InterPro" id="IPR043519">
    <property type="entry name" value="NT_sf"/>
</dbReference>
<dbReference type="GO" id="GO:0016787">
    <property type="term" value="F:hydrolase activity"/>
    <property type="evidence" value="ECO:0007669"/>
    <property type="project" value="UniProtKB-KW"/>
</dbReference>
<protein>
    <submittedName>
        <fullName evidence="8">[protein-PII] uridylyltransferase</fullName>
        <ecNumber evidence="8">2.7.7.59</ecNumber>
    </submittedName>
</protein>
<keyword evidence="9" id="KW-1185">Reference proteome</keyword>
<keyword evidence="5" id="KW-0511">Multifunctional enzyme</keyword>
<dbReference type="InterPro" id="IPR006674">
    <property type="entry name" value="HD_domain"/>
</dbReference>
<evidence type="ECO:0000256" key="1">
    <source>
        <dbReference type="ARBA" id="ARBA00022679"/>
    </source>
</evidence>
<dbReference type="SUPFAM" id="SSF81301">
    <property type="entry name" value="Nucleotidyltransferase"/>
    <property type="match status" value="1"/>
</dbReference>
<feature type="region of interest" description="Disordered" evidence="6">
    <location>
        <begin position="612"/>
        <end position="640"/>
    </location>
</feature>
<evidence type="ECO:0000313" key="8">
    <source>
        <dbReference type="EMBL" id="NYS93186.1"/>
    </source>
</evidence>
<evidence type="ECO:0000313" key="9">
    <source>
        <dbReference type="Proteomes" id="UP000561011"/>
    </source>
</evidence>
<dbReference type="EMBL" id="JACBYE010000011">
    <property type="protein sequence ID" value="NYS93186.1"/>
    <property type="molecule type" value="Genomic_DNA"/>
</dbReference>
<dbReference type="CDD" id="cd00077">
    <property type="entry name" value="HDc"/>
    <property type="match status" value="1"/>
</dbReference>
<evidence type="ECO:0000256" key="6">
    <source>
        <dbReference type="SAM" id="MobiDB-lite"/>
    </source>
</evidence>
<accession>A0A853ERG2</accession>
<name>A0A853ERG2_9MICO</name>
<keyword evidence="1 8" id="KW-0808">Transferase</keyword>
<dbReference type="PANTHER" id="PTHR47320:SF1">
    <property type="entry name" value="BIFUNCTIONAL URIDYLYLTRANSFERASE_URIDYLYL-REMOVING ENZYME"/>
    <property type="match status" value="1"/>
</dbReference>